<protein>
    <recommendedName>
        <fullName evidence="1">Helix-turn-helix domain-containing protein</fullName>
    </recommendedName>
</protein>
<dbReference type="RefSeq" id="WP_015852613.1">
    <property type="nucleotide sequence ID" value="NC_012881.1"/>
</dbReference>
<dbReference type="Proteomes" id="UP000002601">
    <property type="component" value="Chromosome"/>
</dbReference>
<sequence length="74" mass="8345">MSKLINTVEAALFLGLRPGTLEVWRCHGKGPRYSKIGRRVMYEVSDLRMFVESAKVETTDSYDNYGLQSVRGGC</sequence>
<accession>C6BZG0</accession>
<evidence type="ECO:0000259" key="1">
    <source>
        <dbReference type="Pfam" id="PF12728"/>
    </source>
</evidence>
<dbReference type="InterPro" id="IPR009061">
    <property type="entry name" value="DNA-bd_dom_put_sf"/>
</dbReference>
<gene>
    <name evidence="2" type="ordered locus">Desal_2743</name>
</gene>
<keyword evidence="3" id="KW-1185">Reference proteome</keyword>
<dbReference type="InterPro" id="IPR041657">
    <property type="entry name" value="HTH_17"/>
</dbReference>
<dbReference type="eggNOG" id="ENOG5031DAV">
    <property type="taxonomic scope" value="Bacteria"/>
</dbReference>
<dbReference type="SUPFAM" id="SSF46955">
    <property type="entry name" value="Putative DNA-binding domain"/>
    <property type="match status" value="1"/>
</dbReference>
<evidence type="ECO:0000313" key="2">
    <source>
        <dbReference type="EMBL" id="ACS80797.1"/>
    </source>
</evidence>
<dbReference type="EMBL" id="CP001649">
    <property type="protein sequence ID" value="ACS80797.1"/>
    <property type="molecule type" value="Genomic_DNA"/>
</dbReference>
<dbReference type="OrthoDB" id="123463at2"/>
<dbReference type="KEGG" id="dsa:Desal_2743"/>
<dbReference type="Pfam" id="PF12728">
    <property type="entry name" value="HTH_17"/>
    <property type="match status" value="1"/>
</dbReference>
<evidence type="ECO:0000313" key="3">
    <source>
        <dbReference type="Proteomes" id="UP000002601"/>
    </source>
</evidence>
<dbReference type="HOGENOM" id="CLU_140176_9_5_7"/>
<name>C6BZG0_MARSD</name>
<dbReference type="AlphaFoldDB" id="C6BZG0"/>
<organism evidence="2 3">
    <name type="scientific">Maridesulfovibrio salexigens (strain ATCC 14822 / DSM 2638 / NCIMB 8403 / VKM B-1763)</name>
    <name type="common">Desulfovibrio salexigens</name>
    <dbReference type="NCBI Taxonomy" id="526222"/>
    <lineage>
        <taxon>Bacteria</taxon>
        <taxon>Pseudomonadati</taxon>
        <taxon>Thermodesulfobacteriota</taxon>
        <taxon>Desulfovibrionia</taxon>
        <taxon>Desulfovibrionales</taxon>
        <taxon>Desulfovibrionaceae</taxon>
        <taxon>Maridesulfovibrio</taxon>
    </lineage>
</organism>
<reference evidence="2 3" key="1">
    <citation type="submission" date="2009-06" db="EMBL/GenBank/DDBJ databases">
        <title>Complete sequence of Desulfovibrio salexigens DSM 2638.</title>
        <authorList>
            <consortium name="US DOE Joint Genome Institute"/>
            <person name="Lucas S."/>
            <person name="Copeland A."/>
            <person name="Lapidus A."/>
            <person name="Glavina del Rio T."/>
            <person name="Tice H."/>
            <person name="Bruce D."/>
            <person name="Goodwin L."/>
            <person name="Pitluck S."/>
            <person name="Munk A.C."/>
            <person name="Brettin T."/>
            <person name="Detter J.C."/>
            <person name="Han C."/>
            <person name="Tapia R."/>
            <person name="Larimer F."/>
            <person name="Land M."/>
            <person name="Hauser L."/>
            <person name="Kyrpides N."/>
            <person name="Anderson I."/>
            <person name="Wall J.D."/>
            <person name="Arkin A.P."/>
            <person name="Dehal P."/>
            <person name="Chivian D."/>
            <person name="Giles B."/>
            <person name="Hazen T.C."/>
        </authorList>
    </citation>
    <scope>NUCLEOTIDE SEQUENCE [LARGE SCALE GENOMIC DNA]</scope>
    <source>
        <strain evidence="3">ATCC 14822 / DSM 2638 / NCIMB 8403 / VKM B-1763</strain>
    </source>
</reference>
<dbReference type="STRING" id="526222.Desal_2743"/>
<feature type="domain" description="Helix-turn-helix" evidence="1">
    <location>
        <begin position="6"/>
        <end position="53"/>
    </location>
</feature>
<proteinExistence type="predicted"/>